<protein>
    <submittedName>
        <fullName evidence="2">Uncharacterized protein</fullName>
    </submittedName>
</protein>
<name>A0A9X5C994_9FIRM</name>
<evidence type="ECO:0000313" key="3">
    <source>
        <dbReference type="EMBL" id="NDO69432.1"/>
    </source>
</evidence>
<dbReference type="EMBL" id="VIRB01000023">
    <property type="protein sequence ID" value="NDO67455.1"/>
    <property type="molecule type" value="Genomic_DNA"/>
</dbReference>
<organism evidence="2 9">
    <name type="scientific">Schaedlerella arabinosiphila</name>
    <dbReference type="NCBI Taxonomy" id="2044587"/>
    <lineage>
        <taxon>Bacteria</taxon>
        <taxon>Bacillati</taxon>
        <taxon>Bacillota</taxon>
        <taxon>Clostridia</taxon>
        <taxon>Lachnospirales</taxon>
        <taxon>Lachnospiraceae</taxon>
        <taxon>Schaedlerella</taxon>
    </lineage>
</organism>
<evidence type="ECO:0000313" key="4">
    <source>
        <dbReference type="EMBL" id="NDO69825.1"/>
    </source>
</evidence>
<dbReference type="AlphaFoldDB" id="A0A9X5C994"/>
<dbReference type="Proteomes" id="UP000474104">
    <property type="component" value="Unassembled WGS sequence"/>
</dbReference>
<evidence type="ECO:0000313" key="2">
    <source>
        <dbReference type="EMBL" id="NDO68472.1"/>
    </source>
</evidence>
<dbReference type="EMBL" id="VIRB01000047">
    <property type="protein sequence ID" value="NDO68472.1"/>
    <property type="molecule type" value="Genomic_DNA"/>
</dbReference>
<evidence type="ECO:0000313" key="1">
    <source>
        <dbReference type="EMBL" id="NDO67455.1"/>
    </source>
</evidence>
<accession>A0A9X5C994</accession>
<evidence type="ECO:0000313" key="9">
    <source>
        <dbReference type="Proteomes" id="UP000474104"/>
    </source>
</evidence>
<evidence type="ECO:0000313" key="6">
    <source>
        <dbReference type="EMBL" id="NDO70899.1"/>
    </source>
</evidence>
<sequence>MGNGKQEPAIAFAEVSRPVRSSCPQHSSPAFDGRFMIYCQGMKLFIPEDFQTDTLLKLLRVMKQL</sequence>
<evidence type="ECO:0000313" key="8">
    <source>
        <dbReference type="EMBL" id="NDO72714.1"/>
    </source>
</evidence>
<dbReference type="EMBL" id="VIRB01000123">
    <property type="protein sequence ID" value="NDO70899.1"/>
    <property type="molecule type" value="Genomic_DNA"/>
</dbReference>
<dbReference type="EMBL" id="VIRB01000076">
    <property type="protein sequence ID" value="NDO69432.1"/>
    <property type="molecule type" value="Genomic_DNA"/>
</dbReference>
<gene>
    <name evidence="1" type="ORF">FMM80_01400</name>
    <name evidence="2" type="ORF">FMM80_07140</name>
    <name evidence="3" type="ORF">FMM80_12390</name>
    <name evidence="4" type="ORF">FMM80_14555</name>
    <name evidence="5" type="ORF">FMM80_19040</name>
    <name evidence="6" type="ORF">FMM80_20500</name>
    <name evidence="7" type="ORF">FMM80_30430</name>
    <name evidence="8" type="ORF">FMM80_30465</name>
</gene>
<comment type="caution">
    <text evidence="2">The sequence shown here is derived from an EMBL/GenBank/DDBJ whole genome shotgun (WGS) entry which is preliminary data.</text>
</comment>
<evidence type="ECO:0000313" key="7">
    <source>
        <dbReference type="EMBL" id="NDO72707.1"/>
    </source>
</evidence>
<dbReference type="OrthoDB" id="2055491at2"/>
<dbReference type="RefSeq" id="WP_004068781.1">
    <property type="nucleotide sequence ID" value="NZ_VIRB01000023.1"/>
</dbReference>
<evidence type="ECO:0000313" key="5">
    <source>
        <dbReference type="EMBL" id="NDO70628.1"/>
    </source>
</evidence>
<proteinExistence type="predicted"/>
<dbReference type="EMBL" id="VIRB01000114">
    <property type="protein sequence ID" value="NDO70628.1"/>
    <property type="molecule type" value="Genomic_DNA"/>
</dbReference>
<reference evidence="2 9" key="1">
    <citation type="submission" date="2019-07" db="EMBL/GenBank/DDBJ databases">
        <title>Draft genome sequences of 15 bacterial species constituting the stable defined intestinal microbiota of the GM15 gnotobiotic mouse model.</title>
        <authorList>
            <person name="Elie C."/>
            <person name="Mathieu A."/>
            <person name="Saliou A."/>
            <person name="Darnaud M."/>
            <person name="Leulier F."/>
            <person name="Tamellini A."/>
        </authorList>
    </citation>
    <scope>NUCLEOTIDE SEQUENCE [LARGE SCALE GENOMIC DNA]</scope>
    <source>
        <strain evidence="9">ASF 502</strain>
        <strain evidence="2">MD300</strain>
    </source>
</reference>
<dbReference type="EMBL" id="VIRB01000178">
    <property type="protein sequence ID" value="NDO72707.1"/>
    <property type="molecule type" value="Genomic_DNA"/>
</dbReference>
<dbReference type="EMBL" id="VIRB01000084">
    <property type="protein sequence ID" value="NDO69825.1"/>
    <property type="molecule type" value="Genomic_DNA"/>
</dbReference>
<dbReference type="EMBL" id="VIRB01000182">
    <property type="protein sequence ID" value="NDO72714.1"/>
    <property type="molecule type" value="Genomic_DNA"/>
</dbReference>